<proteinExistence type="predicted"/>
<reference evidence="3 4" key="1">
    <citation type="submission" date="2023-07" db="EMBL/GenBank/DDBJ databases">
        <title>Genomic Encyclopedia of Type Strains, Phase IV (KMG-IV): sequencing the most valuable type-strain genomes for metagenomic binning, comparative biology and taxonomic classification.</title>
        <authorList>
            <person name="Goeker M."/>
        </authorList>
    </citation>
    <scope>NUCLEOTIDE SEQUENCE [LARGE SCALE GENOMIC DNA]</scope>
    <source>
        <strain evidence="3 4">DSM 27848</strain>
    </source>
</reference>
<gene>
    <name evidence="3" type="ORF">J2S14_003463</name>
</gene>
<evidence type="ECO:0000313" key="4">
    <source>
        <dbReference type="Proteomes" id="UP001232343"/>
    </source>
</evidence>
<feature type="signal peptide" evidence="2">
    <location>
        <begin position="1"/>
        <end position="18"/>
    </location>
</feature>
<feature type="region of interest" description="Disordered" evidence="1">
    <location>
        <begin position="24"/>
        <end position="55"/>
    </location>
</feature>
<evidence type="ECO:0000256" key="1">
    <source>
        <dbReference type="SAM" id="MobiDB-lite"/>
    </source>
</evidence>
<feature type="chain" id="PRO_5045802772" description="Lipoprotein" evidence="2">
    <location>
        <begin position="19"/>
        <end position="177"/>
    </location>
</feature>
<sequence>MKKLLLLVLTLMLSTALAACGGDKANNEKADGKANEEQVAGEDQGADEGQASEEEWPDELINPEAANNEYFIKVHDLLKENGYEVGELTPSDYSFFNAKMAAQIEINGEDMFTLQMYELDPADENLEHARKTGMGTAEYAGEKGEIPVLVIDHYYFFLAEGHPNYEDVYKLLEEKLK</sequence>
<comment type="caution">
    <text evidence="3">The sequence shown here is derived from an EMBL/GenBank/DDBJ whole genome shotgun (WGS) entry which is preliminary data.</text>
</comment>
<evidence type="ECO:0000256" key="2">
    <source>
        <dbReference type="SAM" id="SignalP"/>
    </source>
</evidence>
<feature type="compositionally biased region" description="Acidic residues" evidence="1">
    <location>
        <begin position="44"/>
        <end position="55"/>
    </location>
</feature>
<organism evidence="3 4">
    <name type="scientific">Lederbergia wuyishanensis</name>
    <dbReference type="NCBI Taxonomy" id="1347903"/>
    <lineage>
        <taxon>Bacteria</taxon>
        <taxon>Bacillati</taxon>
        <taxon>Bacillota</taxon>
        <taxon>Bacilli</taxon>
        <taxon>Bacillales</taxon>
        <taxon>Bacillaceae</taxon>
        <taxon>Lederbergia</taxon>
    </lineage>
</organism>
<evidence type="ECO:0008006" key="5">
    <source>
        <dbReference type="Google" id="ProtNLM"/>
    </source>
</evidence>
<dbReference type="PROSITE" id="PS51257">
    <property type="entry name" value="PROKAR_LIPOPROTEIN"/>
    <property type="match status" value="1"/>
</dbReference>
<accession>A0ABU0D883</accession>
<evidence type="ECO:0000313" key="3">
    <source>
        <dbReference type="EMBL" id="MDQ0344619.1"/>
    </source>
</evidence>
<dbReference type="RefSeq" id="WP_244682849.1">
    <property type="nucleotide sequence ID" value="NZ_JALIRM010000013.1"/>
</dbReference>
<protein>
    <recommendedName>
        <fullName evidence="5">Lipoprotein</fullName>
    </recommendedName>
</protein>
<keyword evidence="2" id="KW-0732">Signal</keyword>
<dbReference type="Proteomes" id="UP001232343">
    <property type="component" value="Unassembled WGS sequence"/>
</dbReference>
<dbReference type="EMBL" id="JAUSUO010000010">
    <property type="protein sequence ID" value="MDQ0344619.1"/>
    <property type="molecule type" value="Genomic_DNA"/>
</dbReference>
<name>A0ABU0D883_9BACI</name>
<keyword evidence="4" id="KW-1185">Reference proteome</keyword>
<feature type="compositionally biased region" description="Basic and acidic residues" evidence="1">
    <location>
        <begin position="25"/>
        <end position="36"/>
    </location>
</feature>